<organism evidence="2">
    <name type="scientific">bioreactor metagenome</name>
    <dbReference type="NCBI Taxonomy" id="1076179"/>
    <lineage>
        <taxon>unclassified sequences</taxon>
        <taxon>metagenomes</taxon>
        <taxon>ecological metagenomes</taxon>
    </lineage>
</organism>
<accession>A0A645BKK5</accession>
<comment type="caution">
    <text evidence="2">The sequence shown here is derived from an EMBL/GenBank/DDBJ whole genome shotgun (WGS) entry which is preliminary data.</text>
</comment>
<keyword evidence="1" id="KW-0472">Membrane</keyword>
<protein>
    <submittedName>
        <fullName evidence="2">Uncharacterized protein</fullName>
    </submittedName>
</protein>
<reference evidence="2" key="1">
    <citation type="submission" date="2019-08" db="EMBL/GenBank/DDBJ databases">
        <authorList>
            <person name="Kucharzyk K."/>
            <person name="Murdoch R.W."/>
            <person name="Higgins S."/>
            <person name="Loffler F."/>
        </authorList>
    </citation>
    <scope>NUCLEOTIDE SEQUENCE</scope>
</reference>
<proteinExistence type="predicted"/>
<name>A0A645BKK5_9ZZZZ</name>
<gene>
    <name evidence="2" type="ORF">SDC9_112933</name>
</gene>
<dbReference type="AlphaFoldDB" id="A0A645BKK5"/>
<keyword evidence="1" id="KW-0812">Transmembrane</keyword>
<keyword evidence="1" id="KW-1133">Transmembrane helix</keyword>
<dbReference type="EMBL" id="VSSQ01020847">
    <property type="protein sequence ID" value="MPM66029.1"/>
    <property type="molecule type" value="Genomic_DNA"/>
</dbReference>
<sequence>MNLKKNIIRILAVLILLIIVRNIIPFSKPGIKVTYNGSKVETVEWDYIWVPKNSGGNSGIFDVIPKLAKNIKATTVKGGDKIKFRFNTILKQPRKTVTLHMVNNEEVPVNKRESWKGNNYFSAPKEKGEYVYVIDGDWDRTHGANYLVKICVE</sequence>
<feature type="transmembrane region" description="Helical" evidence="1">
    <location>
        <begin position="6"/>
        <end position="24"/>
    </location>
</feature>
<evidence type="ECO:0000256" key="1">
    <source>
        <dbReference type="SAM" id="Phobius"/>
    </source>
</evidence>
<evidence type="ECO:0000313" key="2">
    <source>
        <dbReference type="EMBL" id="MPM66029.1"/>
    </source>
</evidence>